<keyword evidence="1" id="KW-0732">Signal</keyword>
<dbReference type="Proteomes" id="UP000064189">
    <property type="component" value="Unassembled WGS sequence"/>
</dbReference>
<protein>
    <submittedName>
        <fullName evidence="2">Uncharacterized protein</fullName>
    </submittedName>
</protein>
<proteinExistence type="predicted"/>
<keyword evidence="3" id="KW-1185">Reference proteome</keyword>
<dbReference type="AlphaFoldDB" id="A0A120GNE5"/>
<dbReference type="EMBL" id="LNNH01000039">
    <property type="protein sequence ID" value="KWW15471.1"/>
    <property type="molecule type" value="Genomic_DNA"/>
</dbReference>
<accession>A0A120GNE5</accession>
<organism evidence="2 3">
    <name type="scientific">Peribacillus simplex</name>
    <dbReference type="NCBI Taxonomy" id="1478"/>
    <lineage>
        <taxon>Bacteria</taxon>
        <taxon>Bacillati</taxon>
        <taxon>Bacillota</taxon>
        <taxon>Bacilli</taxon>
        <taxon>Bacillales</taxon>
        <taxon>Bacillaceae</taxon>
        <taxon>Peribacillus</taxon>
    </lineage>
</organism>
<evidence type="ECO:0000313" key="2">
    <source>
        <dbReference type="EMBL" id="KWW15471.1"/>
    </source>
</evidence>
<dbReference type="RefSeq" id="WP_061143559.1">
    <property type="nucleotide sequence ID" value="NZ_LNNH01000039.1"/>
</dbReference>
<evidence type="ECO:0000256" key="1">
    <source>
        <dbReference type="SAM" id="SignalP"/>
    </source>
</evidence>
<feature type="chain" id="PRO_5007166279" evidence="1">
    <location>
        <begin position="29"/>
        <end position="189"/>
    </location>
</feature>
<gene>
    <name evidence="2" type="ORF">AS888_08025</name>
</gene>
<sequence>MNKLKQLGLASMSALMLSTVALPTFANAQNSDEYYSEDLNSNPGLLNVEVDEAIELELSQVDYYDLFNTVSNNLNIADDQQLSGQITTFGLKTMAAKQAAKQMIKKLKNVGSRAWNEQIKVYVDKLPLTSKAKKSLNYYLSYQVVMEAFDILVDFSGTAEAGLSKALKQVGVPSYLADVTSRAIVFFLL</sequence>
<comment type="caution">
    <text evidence="2">The sequence shown here is derived from an EMBL/GenBank/DDBJ whole genome shotgun (WGS) entry which is preliminary data.</text>
</comment>
<feature type="signal peptide" evidence="1">
    <location>
        <begin position="1"/>
        <end position="28"/>
    </location>
</feature>
<name>A0A120GNE5_9BACI</name>
<evidence type="ECO:0000313" key="3">
    <source>
        <dbReference type="Proteomes" id="UP000064189"/>
    </source>
</evidence>
<reference evidence="2 3" key="1">
    <citation type="submission" date="2015-11" db="EMBL/GenBank/DDBJ databases">
        <title>Genome Sequence of Bacillus simplex strain VanAntwerpen2.</title>
        <authorList>
            <person name="Couger M.B."/>
        </authorList>
    </citation>
    <scope>NUCLEOTIDE SEQUENCE [LARGE SCALE GENOMIC DNA]</scope>
    <source>
        <strain evidence="2 3">VanAntwerpen02</strain>
    </source>
</reference>